<protein>
    <submittedName>
        <fullName evidence="3">Universal stress protein</fullName>
    </submittedName>
</protein>
<dbReference type="InterPro" id="IPR014729">
    <property type="entry name" value="Rossmann-like_a/b/a_fold"/>
</dbReference>
<dbReference type="InterPro" id="IPR006015">
    <property type="entry name" value="Universal_stress_UspA"/>
</dbReference>
<reference evidence="3 4" key="1">
    <citation type="submission" date="2023-10" db="EMBL/GenBank/DDBJ databases">
        <title>Characterization of rhizosphere-enriched actinobacteria from wheat plants lab-grown on chernevaya soil.</title>
        <authorList>
            <person name="Tikhonova E.N."/>
            <person name="Konopkin A."/>
            <person name="Kravchenko I.K."/>
        </authorList>
    </citation>
    <scope>NUCLEOTIDE SEQUENCE [LARGE SCALE GENOMIC DNA]</scope>
    <source>
        <strain evidence="3 4">RR29</strain>
    </source>
</reference>
<accession>A0ABU4FN40</accession>
<dbReference type="InterPro" id="IPR006016">
    <property type="entry name" value="UspA"/>
</dbReference>
<evidence type="ECO:0000313" key="4">
    <source>
        <dbReference type="Proteomes" id="UP001187346"/>
    </source>
</evidence>
<comment type="similarity">
    <text evidence="1">Belongs to the universal stress protein A family.</text>
</comment>
<keyword evidence="4" id="KW-1185">Reference proteome</keyword>
<dbReference type="PRINTS" id="PR01438">
    <property type="entry name" value="UNVRSLSTRESS"/>
</dbReference>
<evidence type="ECO:0000259" key="2">
    <source>
        <dbReference type="Pfam" id="PF00582"/>
    </source>
</evidence>
<dbReference type="RefSeq" id="WP_317775024.1">
    <property type="nucleotide sequence ID" value="NZ_JAWMAJ010000203.1"/>
</dbReference>
<dbReference type="PANTHER" id="PTHR46553">
    <property type="entry name" value="ADENINE NUCLEOTIDE ALPHA HYDROLASES-LIKE SUPERFAMILY PROTEIN"/>
    <property type="match status" value="1"/>
</dbReference>
<gene>
    <name evidence="3" type="ORF">R5A26_39485</name>
</gene>
<organism evidence="3 4">
    <name type="scientific">Streptomyces prunicolor</name>
    <dbReference type="NCBI Taxonomy" id="67348"/>
    <lineage>
        <taxon>Bacteria</taxon>
        <taxon>Bacillati</taxon>
        <taxon>Actinomycetota</taxon>
        <taxon>Actinomycetes</taxon>
        <taxon>Kitasatosporales</taxon>
        <taxon>Streptomycetaceae</taxon>
        <taxon>Streptomyces</taxon>
    </lineage>
</organism>
<proteinExistence type="inferred from homology"/>
<dbReference type="SUPFAM" id="SSF52402">
    <property type="entry name" value="Adenine nucleotide alpha hydrolases-like"/>
    <property type="match status" value="2"/>
</dbReference>
<comment type="caution">
    <text evidence="3">The sequence shown here is derived from an EMBL/GenBank/DDBJ whole genome shotgun (WGS) entry which is preliminary data.</text>
</comment>
<sequence length="272" mass="28096">MSGPVVVGVNGSQSGMASVEAAAHEAERSGVELRLAYAYEWPTAQVSPGVPPWDRSGAGACRVVKGALTEAERWAVGAAPQLRVTHEVLMGSPVAVLESASREASLLVVGGRPPGGAGSLRRGSVAGQLAAHGRTPMLVVRGRPDPAGPVVLVGGHAQEVREAVEFAYAEAAARDTDLVVLERTTAWHGRSHDAFAEALSVQSGKHPDVTTHRARARGGLSRALVGASTRAQLIVVGTRGRGRRTGALPSPVGMVALHRADCPVAVIHSAER</sequence>
<feature type="domain" description="UspA" evidence="2">
    <location>
        <begin position="2"/>
        <end position="141"/>
    </location>
</feature>
<dbReference type="EMBL" id="JAWMAJ010000203">
    <property type="protein sequence ID" value="MDV7222034.1"/>
    <property type="molecule type" value="Genomic_DNA"/>
</dbReference>
<name>A0ABU4FN40_9ACTN</name>
<evidence type="ECO:0000256" key="1">
    <source>
        <dbReference type="ARBA" id="ARBA00008791"/>
    </source>
</evidence>
<dbReference type="Gene3D" id="3.40.50.620">
    <property type="entry name" value="HUPs"/>
    <property type="match status" value="2"/>
</dbReference>
<dbReference type="PANTHER" id="PTHR46553:SF3">
    <property type="entry name" value="ADENINE NUCLEOTIDE ALPHA HYDROLASES-LIKE SUPERFAMILY PROTEIN"/>
    <property type="match status" value="1"/>
</dbReference>
<evidence type="ECO:0000313" key="3">
    <source>
        <dbReference type="EMBL" id="MDV7222034.1"/>
    </source>
</evidence>
<dbReference type="Pfam" id="PF00582">
    <property type="entry name" value="Usp"/>
    <property type="match status" value="2"/>
</dbReference>
<feature type="domain" description="UspA" evidence="2">
    <location>
        <begin position="185"/>
        <end position="268"/>
    </location>
</feature>
<dbReference type="Proteomes" id="UP001187346">
    <property type="component" value="Unassembled WGS sequence"/>
</dbReference>